<evidence type="ECO:0000313" key="3">
    <source>
        <dbReference type="Proteomes" id="UP000009223"/>
    </source>
</evidence>
<keyword evidence="1" id="KW-1133">Transmembrane helix</keyword>
<reference evidence="2 3" key="2">
    <citation type="journal article" date="2011" name="ISME J.">
        <title>RNA-seq reveals cooperative metabolic interactions between two termite-gut spirochete species in co-culture.</title>
        <authorList>
            <person name="Rosenthal A.Z."/>
            <person name="Matson E.G."/>
            <person name="Eldar A."/>
            <person name="Leadbetter J.R."/>
        </authorList>
    </citation>
    <scope>NUCLEOTIDE SEQUENCE [LARGE SCALE GENOMIC DNA]</scope>
    <source>
        <strain evidence="3">ATCC BAA-887 / DSM 12427 / ZAS-2</strain>
    </source>
</reference>
<evidence type="ECO:0008006" key="4">
    <source>
        <dbReference type="Google" id="ProtNLM"/>
    </source>
</evidence>
<dbReference type="KEGG" id="tpi:TREPR_1166"/>
<feature type="transmembrane region" description="Helical" evidence="1">
    <location>
        <begin position="138"/>
        <end position="168"/>
    </location>
</feature>
<dbReference type="Pfam" id="PF04474">
    <property type="entry name" value="DUF554"/>
    <property type="match status" value="1"/>
</dbReference>
<dbReference type="RefSeq" id="WP_015708907.1">
    <property type="nucleotide sequence ID" value="NC_015578.1"/>
</dbReference>
<feature type="transmembrane region" description="Helical" evidence="1">
    <location>
        <begin position="95"/>
        <end position="118"/>
    </location>
</feature>
<sequence>MLGPVVNAAAIVVCALVGCFLIRGIPGRFEEILKKAIGLSIVYVGIKGALDNQMVLLLIMSMVIGAVLGELINIDRLMNLFGNWAERKLKMSGGAFSKGFVSASILFCTGSMAIVGSMQSGLLGNHETLFAKSVLDGSISLVFAASMGIGVVFSAIPVFVYQAGIALASMAIKDLLSPEIIREMSAVGNLLVAAIGFNFLGVKEIKVANLIPAIFIPWLYLGIKTLF</sequence>
<feature type="transmembrane region" description="Helical" evidence="1">
    <location>
        <begin position="56"/>
        <end position="74"/>
    </location>
</feature>
<dbReference type="HOGENOM" id="CLU_091659_0_0_12"/>
<organism evidence="2 3">
    <name type="scientific">Treponema primitia (strain ATCC BAA-887 / DSM 12427 / ZAS-2)</name>
    <dbReference type="NCBI Taxonomy" id="545694"/>
    <lineage>
        <taxon>Bacteria</taxon>
        <taxon>Pseudomonadati</taxon>
        <taxon>Spirochaetota</taxon>
        <taxon>Spirochaetia</taxon>
        <taxon>Spirochaetales</taxon>
        <taxon>Treponemataceae</taxon>
        <taxon>Treponema</taxon>
    </lineage>
</organism>
<keyword evidence="1" id="KW-0812">Transmembrane</keyword>
<proteinExistence type="predicted"/>
<gene>
    <name evidence="2" type="ordered locus">TREPR_1166</name>
</gene>
<feature type="transmembrane region" description="Helical" evidence="1">
    <location>
        <begin position="6"/>
        <end position="25"/>
    </location>
</feature>
<protein>
    <recommendedName>
        <fullName evidence="4">Transport protein</fullName>
    </recommendedName>
</protein>
<dbReference type="PANTHER" id="PTHR36111">
    <property type="entry name" value="INNER MEMBRANE PROTEIN-RELATED"/>
    <property type="match status" value="1"/>
</dbReference>
<dbReference type="STRING" id="545694.TREPR_1166"/>
<evidence type="ECO:0000256" key="1">
    <source>
        <dbReference type="SAM" id="Phobius"/>
    </source>
</evidence>
<name>F5YGW2_TREPZ</name>
<dbReference type="AlphaFoldDB" id="F5YGW2"/>
<reference evidence="3" key="1">
    <citation type="submission" date="2009-12" db="EMBL/GenBank/DDBJ databases">
        <title>Complete sequence of Treponema primitia strain ZAS-2.</title>
        <authorList>
            <person name="Tetu S.G."/>
            <person name="Matson E."/>
            <person name="Ren Q."/>
            <person name="Seshadri R."/>
            <person name="Elbourne L."/>
            <person name="Hassan K.A."/>
            <person name="Durkin A."/>
            <person name="Radune D."/>
            <person name="Mohamoud Y."/>
            <person name="Shay R."/>
            <person name="Jin S."/>
            <person name="Zhang X."/>
            <person name="Lucey K."/>
            <person name="Ballor N.R."/>
            <person name="Ottesen E."/>
            <person name="Rosenthal R."/>
            <person name="Allen A."/>
            <person name="Leadbetter J.R."/>
            <person name="Paulsen I.T."/>
        </authorList>
    </citation>
    <scope>NUCLEOTIDE SEQUENCE [LARGE SCALE GENOMIC DNA]</scope>
    <source>
        <strain evidence="3">ATCC BAA-887 / DSM 12427 / ZAS-2</strain>
    </source>
</reference>
<keyword evidence="1" id="KW-0472">Membrane</keyword>
<keyword evidence="3" id="KW-1185">Reference proteome</keyword>
<evidence type="ECO:0000313" key="2">
    <source>
        <dbReference type="EMBL" id="AEF86706.1"/>
    </source>
</evidence>
<dbReference type="OrthoDB" id="9797976at2"/>
<dbReference type="InterPro" id="IPR007563">
    <property type="entry name" value="DUF554"/>
</dbReference>
<accession>F5YGW2</accession>
<dbReference type="Proteomes" id="UP000009223">
    <property type="component" value="Chromosome"/>
</dbReference>
<dbReference type="EMBL" id="CP001843">
    <property type="protein sequence ID" value="AEF86706.1"/>
    <property type="molecule type" value="Genomic_DNA"/>
</dbReference>
<dbReference type="PANTHER" id="PTHR36111:SF2">
    <property type="entry name" value="INNER MEMBRANE PROTEIN"/>
    <property type="match status" value="1"/>
</dbReference>
<dbReference type="eggNOG" id="COG1811">
    <property type="taxonomic scope" value="Bacteria"/>
</dbReference>